<sequence length="65" mass="7441">MRRGGNPKSPRKDDEIKHRIRAVRSLGQHTHAEAAKDPEPVADDDRRAHSSSQVRSRSRKSDDER</sequence>
<keyword evidence="3" id="KW-1185">Reference proteome</keyword>
<name>A0ABV1UYT6_9ACTN</name>
<evidence type="ECO:0000313" key="3">
    <source>
        <dbReference type="Proteomes" id="UP001445472"/>
    </source>
</evidence>
<dbReference type="RefSeq" id="WP_351977329.1">
    <property type="nucleotide sequence ID" value="NZ_JBEPBX010000019.1"/>
</dbReference>
<evidence type="ECO:0000256" key="1">
    <source>
        <dbReference type="SAM" id="MobiDB-lite"/>
    </source>
</evidence>
<evidence type="ECO:0000313" key="2">
    <source>
        <dbReference type="EMBL" id="MER6615852.1"/>
    </source>
</evidence>
<feature type="compositionally biased region" description="Basic and acidic residues" evidence="1">
    <location>
        <begin position="30"/>
        <end position="48"/>
    </location>
</feature>
<proteinExistence type="predicted"/>
<organism evidence="2 3">
    <name type="scientific">Streptomyces xantholiticus</name>
    <dbReference type="NCBI Taxonomy" id="68285"/>
    <lineage>
        <taxon>Bacteria</taxon>
        <taxon>Bacillati</taxon>
        <taxon>Actinomycetota</taxon>
        <taxon>Actinomycetes</taxon>
        <taxon>Kitasatosporales</taxon>
        <taxon>Streptomycetaceae</taxon>
        <taxon>Streptomyces</taxon>
    </lineage>
</organism>
<protein>
    <submittedName>
        <fullName evidence="2">Uncharacterized protein</fullName>
    </submittedName>
</protein>
<dbReference type="Proteomes" id="UP001445472">
    <property type="component" value="Unassembled WGS sequence"/>
</dbReference>
<reference evidence="2 3" key="1">
    <citation type="submission" date="2024-06" db="EMBL/GenBank/DDBJ databases">
        <title>The Natural Products Discovery Center: Release of the First 8490 Sequenced Strains for Exploring Actinobacteria Biosynthetic Diversity.</title>
        <authorList>
            <person name="Kalkreuter E."/>
            <person name="Kautsar S.A."/>
            <person name="Yang D."/>
            <person name="Bader C.D."/>
            <person name="Teijaro C.N."/>
            <person name="Fluegel L."/>
            <person name="Davis C.M."/>
            <person name="Simpson J.R."/>
            <person name="Lauterbach L."/>
            <person name="Steele A.D."/>
            <person name="Gui C."/>
            <person name="Meng S."/>
            <person name="Li G."/>
            <person name="Viehrig K."/>
            <person name="Ye F."/>
            <person name="Su P."/>
            <person name="Kiefer A.F."/>
            <person name="Nichols A."/>
            <person name="Cepeda A.J."/>
            <person name="Yan W."/>
            <person name="Fan B."/>
            <person name="Jiang Y."/>
            <person name="Adhikari A."/>
            <person name="Zheng C.-J."/>
            <person name="Schuster L."/>
            <person name="Cowan T.M."/>
            <person name="Smanski M.J."/>
            <person name="Chevrette M.G."/>
            <person name="De Carvalho L.P.S."/>
            <person name="Shen B."/>
        </authorList>
    </citation>
    <scope>NUCLEOTIDE SEQUENCE [LARGE SCALE GENOMIC DNA]</scope>
    <source>
        <strain evidence="2 3">NPDC000837</strain>
    </source>
</reference>
<accession>A0ABV1UYT6</accession>
<dbReference type="EMBL" id="JBEPBX010000019">
    <property type="protein sequence ID" value="MER6615852.1"/>
    <property type="molecule type" value="Genomic_DNA"/>
</dbReference>
<gene>
    <name evidence="2" type="ORF">ABT276_21315</name>
</gene>
<comment type="caution">
    <text evidence="2">The sequence shown here is derived from an EMBL/GenBank/DDBJ whole genome shotgun (WGS) entry which is preliminary data.</text>
</comment>
<feature type="region of interest" description="Disordered" evidence="1">
    <location>
        <begin position="1"/>
        <end position="65"/>
    </location>
</feature>